<evidence type="ECO:0000313" key="5">
    <source>
        <dbReference type="Proteomes" id="UP001286174"/>
    </source>
</evidence>
<dbReference type="SUPFAM" id="SSF55073">
    <property type="entry name" value="Nucleotide cyclase"/>
    <property type="match status" value="2"/>
</dbReference>
<feature type="transmembrane region" description="Helical" evidence="1">
    <location>
        <begin position="136"/>
        <end position="153"/>
    </location>
</feature>
<organism evidence="4 5">
    <name type="scientific">Grylomicrobium aquisgranensis</name>
    <dbReference type="NCBI Taxonomy" id="2926318"/>
    <lineage>
        <taxon>Bacteria</taxon>
        <taxon>Bacillati</taxon>
        <taxon>Bacillota</taxon>
        <taxon>Erysipelotrichia</taxon>
        <taxon>Erysipelotrichales</taxon>
        <taxon>Erysipelotrichaceae</taxon>
        <taxon>Grylomicrobium</taxon>
    </lineage>
</organism>
<reference evidence="4 5" key="1">
    <citation type="submission" date="2022-03" db="EMBL/GenBank/DDBJ databases">
        <title>Novel taxa within the pig intestine.</title>
        <authorList>
            <person name="Wylensek D."/>
            <person name="Bishof K."/>
            <person name="Afrizal A."/>
            <person name="Clavel T."/>
        </authorList>
    </citation>
    <scope>NUCLEOTIDE SEQUENCE [LARGE SCALE GENOMIC DNA]</scope>
    <source>
        <strain evidence="4 5">CLA-KB-P133</strain>
    </source>
</reference>
<evidence type="ECO:0000313" key="4">
    <source>
        <dbReference type="EMBL" id="MDX8418739.1"/>
    </source>
</evidence>
<protein>
    <submittedName>
        <fullName evidence="4">EAL domain-containing protein</fullName>
    </submittedName>
</protein>
<sequence length="935" mass="106429">MEINSARSIKDYLRLTRNKDLKQFMNSTPMMIAAAENNVRISYVVSLLLILLGFIGSAGLLIYKDEAALYPQVPSILAYLALIIFNTVLIFYLLHLSVAADRKSAIHNLNVSYVGFLINALISGMTLFTTQTGSSLFFELVIIMTLVTILPFYRSNHIVPVVLTSAITMLACLIFSNAHIAWQDAFDLGIFYFICVFTMILRRIWFAQTTWLQSELAKANSTLTKENRTDVLTGLNSRAALRQDFPAFTGAYVCMAMMDIDDFKRVNDVFGHIYGDTLLQGVGTAMAKDLQSDKVKCYRYGGDEFLVISRNITQADFKARMEQFRKDFSRKMPDGTMSSFSIGISYGMLKNERDIRSCLQQADDCLYEAKAQGKNQIASRAFSIDYNKPDEHVPSNEKDRITGLPSLSSFTHEAEDLIKDNPEWKLIFFDIDRFQSLNQTNSFKTGDQVLTRTGQLLQENFPGDLITRSENDHFLVLTKRTDDAARIEKVQQGISRYLPHNYIFLRAGVYLHHKDRGTSDLRACIDMAHAACNTLRQQTVNSIRVFDDELFQSMQKEAFVLSKFNEAISRGDFIPYFQPIVGGASGKTCGFEVLARWNDPERGIISPGDFMPVLEKSHDAYRLDFYMLEKGCQLLADMNEDRRENLFFSFNLSRTDFDVCDVPARLSRIVSKYEIPHSALRIEITESAFIESPKIQNAIRAMQKEGYQIWLDDFGTGMSSLSALKDYKVDGVKLDMEFMRSFHENARSSIIIRALIEMSHSMGTDVVVEGVESREQLTFVRLCGVNYIQGFYYASPMPWEELIKSTFWTNYVHMDQLPYYQKANSSYYSQAGHYLTIGKIIPEIVLEVSNTSITMLRLSDAMEKFIGKHSNILQKPLCQQVLRKAARSNIPVWQSGQIDNDTYLVLAMRIGVSPDNSKAICQMEIYHNQTSDKEN</sequence>
<proteinExistence type="predicted"/>
<dbReference type="PANTHER" id="PTHR33121">
    <property type="entry name" value="CYCLIC DI-GMP PHOSPHODIESTERASE PDEF"/>
    <property type="match status" value="1"/>
</dbReference>
<dbReference type="GO" id="GO:0071111">
    <property type="term" value="F:cyclic-guanylate-specific phosphodiesterase activity"/>
    <property type="evidence" value="ECO:0007669"/>
    <property type="project" value="InterPro"/>
</dbReference>
<keyword evidence="1" id="KW-1133">Transmembrane helix</keyword>
<comment type="caution">
    <text evidence="4">The sequence shown here is derived from an EMBL/GenBank/DDBJ whole genome shotgun (WGS) entry which is preliminary data.</text>
</comment>
<dbReference type="InterPro" id="IPR029787">
    <property type="entry name" value="Nucleotide_cyclase"/>
</dbReference>
<dbReference type="Gene3D" id="3.20.20.450">
    <property type="entry name" value="EAL domain"/>
    <property type="match status" value="1"/>
</dbReference>
<dbReference type="CDD" id="cd01948">
    <property type="entry name" value="EAL"/>
    <property type="match status" value="1"/>
</dbReference>
<dbReference type="PROSITE" id="PS50883">
    <property type="entry name" value="EAL"/>
    <property type="match status" value="1"/>
</dbReference>
<dbReference type="Pfam" id="PF00563">
    <property type="entry name" value="EAL"/>
    <property type="match status" value="1"/>
</dbReference>
<name>A0AB35U6M5_9FIRM</name>
<dbReference type="SUPFAM" id="SSF141868">
    <property type="entry name" value="EAL domain-like"/>
    <property type="match status" value="1"/>
</dbReference>
<keyword evidence="5" id="KW-1185">Reference proteome</keyword>
<feature type="transmembrane region" description="Helical" evidence="1">
    <location>
        <begin position="41"/>
        <end position="64"/>
    </location>
</feature>
<feature type="domain" description="GGDEF" evidence="3">
    <location>
        <begin position="422"/>
        <end position="548"/>
    </location>
</feature>
<dbReference type="AlphaFoldDB" id="A0AB35U6M5"/>
<dbReference type="InterPro" id="IPR035919">
    <property type="entry name" value="EAL_sf"/>
</dbReference>
<dbReference type="InterPro" id="IPR001633">
    <property type="entry name" value="EAL_dom"/>
</dbReference>
<dbReference type="SMART" id="SM00052">
    <property type="entry name" value="EAL"/>
    <property type="match status" value="1"/>
</dbReference>
<dbReference type="PANTHER" id="PTHR33121:SF15">
    <property type="entry name" value="BLUE LIGHT- AND TEMPERATURE-REGULATED ANTIREPRESSOR BLUF"/>
    <property type="match status" value="1"/>
</dbReference>
<dbReference type="Pfam" id="PF00990">
    <property type="entry name" value="GGDEF"/>
    <property type="match status" value="2"/>
</dbReference>
<feature type="domain" description="GGDEF" evidence="3">
    <location>
        <begin position="251"/>
        <end position="382"/>
    </location>
</feature>
<dbReference type="InterPro" id="IPR043128">
    <property type="entry name" value="Rev_trsase/Diguanyl_cyclase"/>
</dbReference>
<evidence type="ECO:0000259" key="2">
    <source>
        <dbReference type="PROSITE" id="PS50883"/>
    </source>
</evidence>
<dbReference type="InterPro" id="IPR050706">
    <property type="entry name" value="Cyclic-di-GMP_PDE-like"/>
</dbReference>
<feature type="transmembrane region" description="Helical" evidence="1">
    <location>
        <begin position="160"/>
        <end position="182"/>
    </location>
</feature>
<keyword evidence="1" id="KW-0812">Transmembrane</keyword>
<dbReference type="RefSeq" id="WP_370595374.1">
    <property type="nucleotide sequence ID" value="NZ_JALBUR010000002.1"/>
</dbReference>
<dbReference type="InterPro" id="IPR000160">
    <property type="entry name" value="GGDEF_dom"/>
</dbReference>
<keyword evidence="1" id="KW-0472">Membrane</keyword>
<feature type="transmembrane region" description="Helical" evidence="1">
    <location>
        <begin position="76"/>
        <end position="99"/>
    </location>
</feature>
<dbReference type="SMART" id="SM00267">
    <property type="entry name" value="GGDEF"/>
    <property type="match status" value="2"/>
</dbReference>
<feature type="domain" description="EAL" evidence="2">
    <location>
        <begin position="557"/>
        <end position="810"/>
    </location>
</feature>
<dbReference type="CDD" id="cd01949">
    <property type="entry name" value="GGDEF"/>
    <property type="match status" value="1"/>
</dbReference>
<feature type="transmembrane region" description="Helical" evidence="1">
    <location>
        <begin position="111"/>
        <end position="130"/>
    </location>
</feature>
<accession>A0AB35U6M5</accession>
<dbReference type="Proteomes" id="UP001286174">
    <property type="component" value="Unassembled WGS sequence"/>
</dbReference>
<dbReference type="NCBIfam" id="TIGR00254">
    <property type="entry name" value="GGDEF"/>
    <property type="match status" value="1"/>
</dbReference>
<gene>
    <name evidence="4" type="ORF">MOZ60_01370</name>
</gene>
<dbReference type="Gene3D" id="3.30.70.270">
    <property type="match status" value="2"/>
</dbReference>
<evidence type="ECO:0000256" key="1">
    <source>
        <dbReference type="SAM" id="Phobius"/>
    </source>
</evidence>
<evidence type="ECO:0000259" key="3">
    <source>
        <dbReference type="PROSITE" id="PS50887"/>
    </source>
</evidence>
<dbReference type="PROSITE" id="PS50887">
    <property type="entry name" value="GGDEF"/>
    <property type="match status" value="2"/>
</dbReference>
<dbReference type="EMBL" id="JALBUR010000002">
    <property type="protein sequence ID" value="MDX8418739.1"/>
    <property type="molecule type" value="Genomic_DNA"/>
</dbReference>